<name>A0AAN4TJ47_PSESF</name>
<gene>
    <name evidence="1" type="ORF">KPSA3_00734</name>
</gene>
<organism evidence="1 2">
    <name type="scientific">Pseudomonas syringae pv. actinidiae</name>
    <dbReference type="NCBI Taxonomy" id="103796"/>
    <lineage>
        <taxon>Bacteria</taxon>
        <taxon>Pseudomonadati</taxon>
        <taxon>Pseudomonadota</taxon>
        <taxon>Gammaproteobacteria</taxon>
        <taxon>Pseudomonadales</taxon>
        <taxon>Pseudomonadaceae</taxon>
        <taxon>Pseudomonas</taxon>
        <taxon>Pseudomonas syringae</taxon>
    </lineage>
</organism>
<accession>A0AAN4TJ47</accession>
<reference evidence="1 2" key="1">
    <citation type="submission" date="2018-04" db="EMBL/GenBank/DDBJ databases">
        <title>Draft genome sequence of Pseudomonas syringae pv. actinidiae biovar 3 strains isolated from kiwifruit in Kagawa prefecture.</title>
        <authorList>
            <person name="Tabuchi M."/>
            <person name="Saito M."/>
            <person name="Fujiwara S."/>
            <person name="Sasa N."/>
            <person name="Akimitsu K."/>
            <person name="Gomi K."/>
            <person name="Konishi-Sugita S."/>
            <person name="Hamano K."/>
            <person name="Kataoka I."/>
        </authorList>
    </citation>
    <scope>NUCLEOTIDE SEQUENCE [LARGE SCALE GENOMIC DNA]</scope>
    <source>
        <strain evidence="1 2">MAFF212211</strain>
    </source>
</reference>
<protein>
    <submittedName>
        <fullName evidence="1">Predicted nicotinamide N-methyase</fullName>
    </submittedName>
</protein>
<dbReference type="EMBL" id="BGKA01000021">
    <property type="protein sequence ID" value="GBH14822.1"/>
    <property type="molecule type" value="Genomic_DNA"/>
</dbReference>
<evidence type="ECO:0000313" key="2">
    <source>
        <dbReference type="Proteomes" id="UP000248291"/>
    </source>
</evidence>
<sequence>MIAPQHLQHALSELLGDARLAVTALPGTELKLWLIDEANMDRAFSPDETRRISGRPTVLELLLGEWPGPGAFSG</sequence>
<proteinExistence type="predicted"/>
<comment type="caution">
    <text evidence="1">The sequence shown here is derived from an EMBL/GenBank/DDBJ whole genome shotgun (WGS) entry which is preliminary data.</text>
</comment>
<evidence type="ECO:0000313" key="1">
    <source>
        <dbReference type="EMBL" id="GBH14822.1"/>
    </source>
</evidence>
<dbReference type="Proteomes" id="UP000248291">
    <property type="component" value="Unassembled WGS sequence"/>
</dbReference>
<dbReference type="AlphaFoldDB" id="A0AAN4TJ47"/>